<comment type="caution">
    <text evidence="1">The sequence shown here is derived from an EMBL/GenBank/DDBJ whole genome shotgun (WGS) entry which is preliminary data.</text>
</comment>
<dbReference type="RefSeq" id="WP_345441998.1">
    <property type="nucleotide sequence ID" value="NZ_BAABKO010000007.1"/>
</dbReference>
<dbReference type="EMBL" id="BAABKO010000007">
    <property type="protein sequence ID" value="GAA4785313.1"/>
    <property type="molecule type" value="Genomic_DNA"/>
</dbReference>
<protein>
    <submittedName>
        <fullName evidence="1">Uncharacterized protein</fullName>
    </submittedName>
</protein>
<name>A0ABP9AT04_9MICO</name>
<reference evidence="2" key="1">
    <citation type="journal article" date="2019" name="Int. J. Syst. Evol. Microbiol.">
        <title>The Global Catalogue of Microorganisms (GCM) 10K type strain sequencing project: providing services to taxonomists for standard genome sequencing and annotation.</title>
        <authorList>
            <consortium name="The Broad Institute Genomics Platform"/>
            <consortium name="The Broad Institute Genome Sequencing Center for Infectious Disease"/>
            <person name="Wu L."/>
            <person name="Ma J."/>
        </authorList>
    </citation>
    <scope>NUCLEOTIDE SEQUENCE [LARGE SCALE GENOMIC DNA]</scope>
    <source>
        <strain evidence="2">JCM 18537</strain>
    </source>
</reference>
<gene>
    <name evidence="1" type="ORF">GCM10023351_33820</name>
</gene>
<dbReference type="Proteomes" id="UP001501645">
    <property type="component" value="Unassembled WGS sequence"/>
</dbReference>
<evidence type="ECO:0000313" key="2">
    <source>
        <dbReference type="Proteomes" id="UP001501645"/>
    </source>
</evidence>
<keyword evidence="2" id="KW-1185">Reference proteome</keyword>
<proteinExistence type="predicted"/>
<sequence length="121" mass="13438">MRGRRGVGADAERAGREWFDETLRAARDVHTIGERRASEGILLALDRWFIDRGDLRGPSGELALVVEAVLADGVLADRRGIRYDRAESVLGNALGEHLTLTFDDVERLGDAFFAHLSRHGR</sequence>
<organism evidence="1 2">
    <name type="scientific">Microbacterium gilvum</name>
    <dbReference type="NCBI Taxonomy" id="1336204"/>
    <lineage>
        <taxon>Bacteria</taxon>
        <taxon>Bacillati</taxon>
        <taxon>Actinomycetota</taxon>
        <taxon>Actinomycetes</taxon>
        <taxon>Micrococcales</taxon>
        <taxon>Microbacteriaceae</taxon>
        <taxon>Microbacterium</taxon>
    </lineage>
</organism>
<evidence type="ECO:0000313" key="1">
    <source>
        <dbReference type="EMBL" id="GAA4785313.1"/>
    </source>
</evidence>
<accession>A0ABP9AT04</accession>